<evidence type="ECO:0008006" key="4">
    <source>
        <dbReference type="Google" id="ProtNLM"/>
    </source>
</evidence>
<keyword evidence="1" id="KW-0732">Signal</keyword>
<name>A0A8J3CHT3_9PSEU</name>
<accession>A0A8J3CHT3</accession>
<keyword evidence="3" id="KW-1185">Reference proteome</keyword>
<dbReference type="RefSeq" id="WP_189060309.1">
    <property type="nucleotide sequence ID" value="NZ_BMMK01000023.1"/>
</dbReference>
<evidence type="ECO:0000256" key="1">
    <source>
        <dbReference type="SAM" id="SignalP"/>
    </source>
</evidence>
<protein>
    <recommendedName>
        <fullName evidence="4">Secreted protein</fullName>
    </recommendedName>
</protein>
<sequence length="89" mass="8981">MLKKTAGVVAATAAGLAMMSAPAMAGGYGHHGEIEDNDWNGAVNILNANQIQIPICVAQNNIGVLGAAVPILSPMFMGTCAESKAALES</sequence>
<dbReference type="AlphaFoldDB" id="A0A8J3CHT3"/>
<gene>
    <name evidence="2" type="ORF">GCM10012275_44130</name>
</gene>
<dbReference type="Proteomes" id="UP000637578">
    <property type="component" value="Unassembled WGS sequence"/>
</dbReference>
<evidence type="ECO:0000313" key="2">
    <source>
        <dbReference type="EMBL" id="GGM68845.1"/>
    </source>
</evidence>
<reference evidence="2" key="2">
    <citation type="submission" date="2020-09" db="EMBL/GenBank/DDBJ databases">
        <authorList>
            <person name="Sun Q."/>
            <person name="Zhou Y."/>
        </authorList>
    </citation>
    <scope>NUCLEOTIDE SEQUENCE</scope>
    <source>
        <strain evidence="2">CGMCC 4.5737</strain>
    </source>
</reference>
<comment type="caution">
    <text evidence="2">The sequence shown here is derived from an EMBL/GenBank/DDBJ whole genome shotgun (WGS) entry which is preliminary data.</text>
</comment>
<feature type="chain" id="PRO_5035321815" description="Secreted protein" evidence="1">
    <location>
        <begin position="26"/>
        <end position="89"/>
    </location>
</feature>
<feature type="signal peptide" evidence="1">
    <location>
        <begin position="1"/>
        <end position="25"/>
    </location>
</feature>
<reference evidence="2" key="1">
    <citation type="journal article" date="2014" name="Int. J. Syst. Evol. Microbiol.">
        <title>Complete genome sequence of Corynebacterium casei LMG S-19264T (=DSM 44701T), isolated from a smear-ripened cheese.</title>
        <authorList>
            <consortium name="US DOE Joint Genome Institute (JGI-PGF)"/>
            <person name="Walter F."/>
            <person name="Albersmeier A."/>
            <person name="Kalinowski J."/>
            <person name="Ruckert C."/>
        </authorList>
    </citation>
    <scope>NUCLEOTIDE SEQUENCE</scope>
    <source>
        <strain evidence="2">CGMCC 4.5737</strain>
    </source>
</reference>
<proteinExistence type="predicted"/>
<organism evidence="2 3">
    <name type="scientific">Longimycelium tulufanense</name>
    <dbReference type="NCBI Taxonomy" id="907463"/>
    <lineage>
        <taxon>Bacteria</taxon>
        <taxon>Bacillati</taxon>
        <taxon>Actinomycetota</taxon>
        <taxon>Actinomycetes</taxon>
        <taxon>Pseudonocardiales</taxon>
        <taxon>Pseudonocardiaceae</taxon>
        <taxon>Longimycelium</taxon>
    </lineage>
</organism>
<dbReference type="EMBL" id="BMMK01000023">
    <property type="protein sequence ID" value="GGM68845.1"/>
    <property type="molecule type" value="Genomic_DNA"/>
</dbReference>
<evidence type="ECO:0000313" key="3">
    <source>
        <dbReference type="Proteomes" id="UP000637578"/>
    </source>
</evidence>